<dbReference type="EMBL" id="JAAWWB010001502">
    <property type="protein sequence ID" value="KAG6735951.1"/>
    <property type="molecule type" value="Genomic_DNA"/>
</dbReference>
<protein>
    <recommendedName>
        <fullName evidence="1">Tf2-1-like SH3-like domain-containing protein</fullName>
    </recommendedName>
</protein>
<dbReference type="InterPro" id="IPR043502">
    <property type="entry name" value="DNA/RNA_pol_sf"/>
</dbReference>
<gene>
    <name evidence="2" type="ORF">POTOM_061363</name>
</gene>
<dbReference type="InterPro" id="IPR043128">
    <property type="entry name" value="Rev_trsase/Diguanyl_cyclase"/>
</dbReference>
<proteinExistence type="predicted"/>
<dbReference type="Gene3D" id="3.30.70.270">
    <property type="match status" value="2"/>
</dbReference>
<dbReference type="Pfam" id="PF24626">
    <property type="entry name" value="SH3_Tf2-1"/>
    <property type="match status" value="1"/>
</dbReference>
<accession>A0A8X8BVF8</accession>
<name>A0A8X8BVF8_POPTO</name>
<organism evidence="2 3">
    <name type="scientific">Populus tomentosa</name>
    <name type="common">Chinese white poplar</name>
    <dbReference type="NCBI Taxonomy" id="118781"/>
    <lineage>
        <taxon>Eukaryota</taxon>
        <taxon>Viridiplantae</taxon>
        <taxon>Streptophyta</taxon>
        <taxon>Embryophyta</taxon>
        <taxon>Tracheophyta</taxon>
        <taxon>Spermatophyta</taxon>
        <taxon>Magnoliopsida</taxon>
        <taxon>eudicotyledons</taxon>
        <taxon>Gunneridae</taxon>
        <taxon>Pentapetalae</taxon>
        <taxon>rosids</taxon>
        <taxon>fabids</taxon>
        <taxon>Malpighiales</taxon>
        <taxon>Salicaceae</taxon>
        <taxon>Saliceae</taxon>
        <taxon>Populus</taxon>
    </lineage>
</organism>
<dbReference type="PANTHER" id="PTHR37984:SF5">
    <property type="entry name" value="PROTEIN NYNRIN-LIKE"/>
    <property type="match status" value="1"/>
</dbReference>
<sequence>MNATIEKWDDHLGKPYVYQEDEKELGIAKMKLRKCNWAGLFRLVLIPEERKVQFVKLKLKGSAHAWWSNVEERLRRTLSTSAKPIVESTRENVNGDVKGKEKAFGEGPQCYKCKGHGNFAVVCPTRDQRVAYIYEKDLVFDDDEIYHEGDHIQEETDSKEERLQATDLPILHIENLRQVLETLITEHLYINKGKCSFLEQKTNFLGFIVSHKGVEADSSKVQAIREWPEPQSFFDISSFLGLATFYHSFKAMKDDYASDKHFKDIWAALQSNTSTNIDFSVADKQFEVGDQVLIRLRSERFPPGSYNKLHARRAGPFTVLKKLGPNAYVIDLPPSYAISLVFSIEDLTAFTGQNDFTSPSDDTPIRVPSTPCPYDVILVVIDHQFVSTRRGGYYKFLVQWAHKPLSDSIWLQGDEVHRLAPDVYRDYI</sequence>
<dbReference type="AlphaFoldDB" id="A0A8X8BVF8"/>
<dbReference type="InterPro" id="IPR016197">
    <property type="entry name" value="Chromo-like_dom_sf"/>
</dbReference>
<keyword evidence="3" id="KW-1185">Reference proteome</keyword>
<dbReference type="SUPFAM" id="SSF54160">
    <property type="entry name" value="Chromo domain-like"/>
    <property type="match status" value="1"/>
</dbReference>
<evidence type="ECO:0000313" key="3">
    <source>
        <dbReference type="Proteomes" id="UP000886885"/>
    </source>
</evidence>
<dbReference type="SUPFAM" id="SSF56672">
    <property type="entry name" value="DNA/RNA polymerases"/>
    <property type="match status" value="1"/>
</dbReference>
<evidence type="ECO:0000259" key="1">
    <source>
        <dbReference type="Pfam" id="PF24626"/>
    </source>
</evidence>
<feature type="domain" description="Tf2-1-like SH3-like" evidence="1">
    <location>
        <begin position="289"/>
        <end position="350"/>
    </location>
</feature>
<dbReference type="Proteomes" id="UP000886885">
    <property type="component" value="Unassembled WGS sequence"/>
</dbReference>
<dbReference type="PANTHER" id="PTHR37984">
    <property type="entry name" value="PROTEIN CBG26694"/>
    <property type="match status" value="1"/>
</dbReference>
<comment type="caution">
    <text evidence="2">The sequence shown here is derived from an EMBL/GenBank/DDBJ whole genome shotgun (WGS) entry which is preliminary data.</text>
</comment>
<reference evidence="2" key="1">
    <citation type="journal article" date="2020" name="bioRxiv">
        <title>Hybrid origin of Populus tomentosa Carr. identified through genome sequencing and phylogenomic analysis.</title>
        <authorList>
            <person name="An X."/>
            <person name="Gao K."/>
            <person name="Chen Z."/>
            <person name="Li J."/>
            <person name="Yang X."/>
            <person name="Yang X."/>
            <person name="Zhou J."/>
            <person name="Guo T."/>
            <person name="Zhao T."/>
            <person name="Huang S."/>
            <person name="Miao D."/>
            <person name="Khan W.U."/>
            <person name="Rao P."/>
            <person name="Ye M."/>
            <person name="Lei B."/>
            <person name="Liao W."/>
            <person name="Wang J."/>
            <person name="Ji L."/>
            <person name="Li Y."/>
            <person name="Guo B."/>
            <person name="Mustafa N.S."/>
            <person name="Li S."/>
            <person name="Yun Q."/>
            <person name="Keller S.R."/>
            <person name="Mao J."/>
            <person name="Zhang R."/>
            <person name="Strauss S.H."/>
        </authorList>
    </citation>
    <scope>NUCLEOTIDE SEQUENCE</scope>
    <source>
        <strain evidence="2">GM15</strain>
        <tissue evidence="2">Leaf</tissue>
    </source>
</reference>
<dbReference type="InterPro" id="IPR050951">
    <property type="entry name" value="Retrovirus_Pol_polyprotein"/>
</dbReference>
<evidence type="ECO:0000313" key="2">
    <source>
        <dbReference type="EMBL" id="KAG6735951.1"/>
    </source>
</evidence>
<dbReference type="InterPro" id="IPR056924">
    <property type="entry name" value="SH3_Tf2-1"/>
</dbReference>
<dbReference type="OrthoDB" id="115435at2759"/>